<feature type="binding site" description="axial binding residue" evidence="5">
    <location>
        <position position="451"/>
    </location>
    <ligand>
        <name>heme</name>
        <dbReference type="ChEBI" id="CHEBI:30413"/>
    </ligand>
    <ligandPart>
        <name>Fe</name>
        <dbReference type="ChEBI" id="CHEBI:18248"/>
    </ligandPart>
</feature>
<dbReference type="OrthoDB" id="1470350at2759"/>
<dbReference type="Pfam" id="PF00067">
    <property type="entry name" value="p450"/>
    <property type="match status" value="1"/>
</dbReference>
<evidence type="ECO:0000256" key="1">
    <source>
        <dbReference type="ARBA" id="ARBA00010617"/>
    </source>
</evidence>
<evidence type="ECO:0000313" key="7">
    <source>
        <dbReference type="EMBL" id="MQL82171.1"/>
    </source>
</evidence>
<dbReference type="SMR" id="A0A843UFH6"/>
<dbReference type="InterPro" id="IPR001128">
    <property type="entry name" value="Cyt_P450"/>
</dbReference>
<keyword evidence="6" id="KW-0812">Transmembrane</keyword>
<dbReference type="InterPro" id="IPR002401">
    <property type="entry name" value="Cyt_P450_E_grp-I"/>
</dbReference>
<keyword evidence="8" id="KW-1185">Reference proteome</keyword>
<dbReference type="PRINTS" id="PR00385">
    <property type="entry name" value="P450"/>
</dbReference>
<keyword evidence="3" id="KW-0560">Oxidoreductase</keyword>
<comment type="caution">
    <text evidence="7">The sequence shown here is derived from an EMBL/GenBank/DDBJ whole genome shotgun (WGS) entry which is preliminary data.</text>
</comment>
<dbReference type="GO" id="GO:0005506">
    <property type="term" value="F:iron ion binding"/>
    <property type="evidence" value="ECO:0007669"/>
    <property type="project" value="InterPro"/>
</dbReference>
<dbReference type="CDD" id="cd11064">
    <property type="entry name" value="CYP86A"/>
    <property type="match status" value="1"/>
</dbReference>
<dbReference type="PANTHER" id="PTHR24296">
    <property type="entry name" value="CYTOCHROME P450"/>
    <property type="match status" value="1"/>
</dbReference>
<dbReference type="Gene3D" id="1.10.630.10">
    <property type="entry name" value="Cytochrome P450"/>
    <property type="match status" value="1"/>
</dbReference>
<keyword evidence="6" id="KW-0472">Membrane</keyword>
<accession>A0A843UFH6</accession>
<evidence type="ECO:0000256" key="3">
    <source>
        <dbReference type="ARBA" id="ARBA00023002"/>
    </source>
</evidence>
<sequence>MEFVLLPFPQLLFSAAIFLAAAVLLISNRLSRRYHPVVGTFLHQLIHSRRLYHYHTELSRRHKSFRIFMGPFNSIIYTSDPAVVEHVLRSSFHNYGKGERTHENMEDLLGDGIFAVDGSKWRHQRKVASYEFTTRSLREHSGAVFKKNAVKVAQVVSDAAGSQQAIEIQDLFIKASTDSIFEVVCGIELNCLQGSSEERSGFVKALDDANSQINRRFINPFWKIMRFLNTGMEKTLRQNIRVVDDYLYKVIHSKIAKMSNKTPGESNVDKDDILSRFMQEDPNKSVDHKYLRDITLNFVVAGKDSTAGALSWFLYLLCKHPSVQEKIAREVKQAVKTGEHATFQEFAENLTDAALENMQYLYAAINETLRLYPVIPLDPKVCFSDDTLPDGFSIRKGETITYQPYCMGRMKYIWGEDAEEFRPERWLDENGIVRPENPFKFSVFQAGPRICLGKEFAYRQMKILSAVLLRFFVFQLRNEKETVGYKMTMTLLVDPGIYVHVVRK</sequence>
<dbReference type="GO" id="GO:0004497">
    <property type="term" value="F:monooxygenase activity"/>
    <property type="evidence" value="ECO:0007669"/>
    <property type="project" value="InterPro"/>
</dbReference>
<dbReference type="InterPro" id="IPR036396">
    <property type="entry name" value="Cyt_P450_sf"/>
</dbReference>
<organism evidence="7 8">
    <name type="scientific">Colocasia esculenta</name>
    <name type="common">Wild taro</name>
    <name type="synonym">Arum esculentum</name>
    <dbReference type="NCBI Taxonomy" id="4460"/>
    <lineage>
        <taxon>Eukaryota</taxon>
        <taxon>Viridiplantae</taxon>
        <taxon>Streptophyta</taxon>
        <taxon>Embryophyta</taxon>
        <taxon>Tracheophyta</taxon>
        <taxon>Spermatophyta</taxon>
        <taxon>Magnoliopsida</taxon>
        <taxon>Liliopsida</taxon>
        <taxon>Araceae</taxon>
        <taxon>Aroideae</taxon>
        <taxon>Colocasieae</taxon>
        <taxon>Colocasia</taxon>
    </lineage>
</organism>
<evidence type="ECO:0000256" key="4">
    <source>
        <dbReference type="ARBA" id="ARBA00023004"/>
    </source>
</evidence>
<gene>
    <name evidence="7" type="ORF">Taro_014631</name>
</gene>
<dbReference type="Proteomes" id="UP000652761">
    <property type="component" value="Unassembled WGS sequence"/>
</dbReference>
<evidence type="ECO:0000313" key="8">
    <source>
        <dbReference type="Proteomes" id="UP000652761"/>
    </source>
</evidence>
<comment type="cofactor">
    <cofactor evidence="5">
        <name>heme</name>
        <dbReference type="ChEBI" id="CHEBI:30413"/>
    </cofactor>
</comment>
<keyword evidence="4 5" id="KW-0408">Iron</keyword>
<reference evidence="7" key="1">
    <citation type="submission" date="2017-07" db="EMBL/GenBank/DDBJ databases">
        <title>Taro Niue Genome Assembly and Annotation.</title>
        <authorList>
            <person name="Atibalentja N."/>
            <person name="Keating K."/>
            <person name="Fields C.J."/>
        </authorList>
    </citation>
    <scope>NUCLEOTIDE SEQUENCE</scope>
    <source>
        <strain evidence="7">Niue_2</strain>
        <tissue evidence="7">Leaf</tissue>
    </source>
</reference>
<dbReference type="SUPFAM" id="SSF48264">
    <property type="entry name" value="Cytochrome P450"/>
    <property type="match status" value="1"/>
</dbReference>
<evidence type="ECO:0000256" key="6">
    <source>
        <dbReference type="SAM" id="Phobius"/>
    </source>
</evidence>
<protein>
    <submittedName>
        <fullName evidence="7">Uncharacterized protein</fullName>
    </submittedName>
</protein>
<dbReference type="AlphaFoldDB" id="A0A843UFH6"/>
<keyword evidence="5" id="KW-0349">Heme</keyword>
<dbReference type="EMBL" id="NMUH01000613">
    <property type="protein sequence ID" value="MQL82171.1"/>
    <property type="molecule type" value="Genomic_DNA"/>
</dbReference>
<evidence type="ECO:0000256" key="2">
    <source>
        <dbReference type="ARBA" id="ARBA00022723"/>
    </source>
</evidence>
<keyword evidence="6" id="KW-1133">Transmembrane helix</keyword>
<keyword evidence="2 5" id="KW-0479">Metal-binding</keyword>
<feature type="transmembrane region" description="Helical" evidence="6">
    <location>
        <begin position="6"/>
        <end position="26"/>
    </location>
</feature>
<dbReference type="GO" id="GO:0020037">
    <property type="term" value="F:heme binding"/>
    <property type="evidence" value="ECO:0007669"/>
    <property type="project" value="InterPro"/>
</dbReference>
<dbReference type="PRINTS" id="PR00463">
    <property type="entry name" value="EP450I"/>
</dbReference>
<name>A0A843UFH6_COLES</name>
<evidence type="ECO:0000256" key="5">
    <source>
        <dbReference type="PIRSR" id="PIRSR602401-1"/>
    </source>
</evidence>
<proteinExistence type="inferred from homology"/>
<comment type="similarity">
    <text evidence="1">Belongs to the cytochrome P450 family.</text>
</comment>
<dbReference type="GO" id="GO:0016705">
    <property type="term" value="F:oxidoreductase activity, acting on paired donors, with incorporation or reduction of molecular oxygen"/>
    <property type="evidence" value="ECO:0007669"/>
    <property type="project" value="InterPro"/>
</dbReference>